<organism evidence="3 4">
    <name type="scientific">Ammoniphilus oxalaticus</name>
    <dbReference type="NCBI Taxonomy" id="66863"/>
    <lineage>
        <taxon>Bacteria</taxon>
        <taxon>Bacillati</taxon>
        <taxon>Bacillota</taxon>
        <taxon>Bacilli</taxon>
        <taxon>Bacillales</taxon>
        <taxon>Paenibacillaceae</taxon>
        <taxon>Aneurinibacillus group</taxon>
        <taxon>Ammoniphilus</taxon>
    </lineage>
</organism>
<evidence type="ECO:0000313" key="3">
    <source>
        <dbReference type="EMBL" id="RKD23901.1"/>
    </source>
</evidence>
<dbReference type="InterPro" id="IPR050570">
    <property type="entry name" value="Cell_wall_metabolism_enzyme"/>
</dbReference>
<keyword evidence="4" id="KW-1185">Reference proteome</keyword>
<dbReference type="RefSeq" id="WP_120189131.1">
    <property type="nucleotide sequence ID" value="NZ_MCHY01000008.1"/>
</dbReference>
<dbReference type="Pfam" id="PF01551">
    <property type="entry name" value="Peptidase_M23"/>
    <property type="match status" value="1"/>
</dbReference>
<name>A0A419SIR0_9BACL</name>
<dbReference type="Proteomes" id="UP000284219">
    <property type="component" value="Unassembled WGS sequence"/>
</dbReference>
<feature type="domain" description="M23ase beta-sheet core" evidence="2">
    <location>
        <begin position="178"/>
        <end position="262"/>
    </location>
</feature>
<dbReference type="SUPFAM" id="SSF51261">
    <property type="entry name" value="Duplicated hybrid motif"/>
    <property type="match status" value="1"/>
</dbReference>
<dbReference type="OrthoDB" id="2986589at2"/>
<feature type="compositionally biased region" description="Polar residues" evidence="1">
    <location>
        <begin position="35"/>
        <end position="45"/>
    </location>
</feature>
<dbReference type="Gene3D" id="2.70.70.10">
    <property type="entry name" value="Glucose Permease (Domain IIA)"/>
    <property type="match status" value="1"/>
</dbReference>
<sequence>MSLESIRRRREARLRRLREEMKQETSAYGEVDPNTAVNSEQSAITRSTNDEWDFWSDEYTWDDEDEHGSEKPQSTHLLKTMISVFIVSVCYIIYHTDSPVSNQGKQFIGEVMTREFNFQGVVAEVENRFGINPTILPTIRPQSFSTQAVWTPTAKQAELLTPLKGEVTSTFAIDRTAIQIVAEDETVKAVDEGVVLFAGQEEEGINTITILHKSGTKTTYTGLNEIRVSAEDWVQPGQPIADMKPGSTLHFSMQTKDEYIDPMSVITFE</sequence>
<evidence type="ECO:0000313" key="4">
    <source>
        <dbReference type="Proteomes" id="UP000284219"/>
    </source>
</evidence>
<dbReference type="InterPro" id="IPR011055">
    <property type="entry name" value="Dup_hybrid_motif"/>
</dbReference>
<proteinExistence type="predicted"/>
<dbReference type="EMBL" id="MCHY01000008">
    <property type="protein sequence ID" value="RKD23901.1"/>
    <property type="molecule type" value="Genomic_DNA"/>
</dbReference>
<evidence type="ECO:0000256" key="1">
    <source>
        <dbReference type="SAM" id="MobiDB-lite"/>
    </source>
</evidence>
<accession>A0A419SIR0</accession>
<gene>
    <name evidence="3" type="ORF">BEP19_05600</name>
</gene>
<evidence type="ECO:0000259" key="2">
    <source>
        <dbReference type="Pfam" id="PF01551"/>
    </source>
</evidence>
<protein>
    <recommendedName>
        <fullName evidence="2">M23ase beta-sheet core domain-containing protein</fullName>
    </recommendedName>
</protein>
<dbReference type="CDD" id="cd12797">
    <property type="entry name" value="M23_peptidase"/>
    <property type="match status" value="1"/>
</dbReference>
<reference evidence="3 4" key="1">
    <citation type="submission" date="2016-08" db="EMBL/GenBank/DDBJ databases">
        <title>Novel Firmicute Genomes.</title>
        <authorList>
            <person name="Poppleton D.I."/>
            <person name="Gribaldo S."/>
        </authorList>
    </citation>
    <scope>NUCLEOTIDE SEQUENCE [LARGE SCALE GENOMIC DNA]</scope>
    <source>
        <strain evidence="3 4">RAOx-1</strain>
    </source>
</reference>
<dbReference type="GO" id="GO:0004222">
    <property type="term" value="F:metalloendopeptidase activity"/>
    <property type="evidence" value="ECO:0007669"/>
    <property type="project" value="TreeGrafter"/>
</dbReference>
<dbReference type="InterPro" id="IPR016047">
    <property type="entry name" value="M23ase_b-sheet_dom"/>
</dbReference>
<comment type="caution">
    <text evidence="3">The sequence shown here is derived from an EMBL/GenBank/DDBJ whole genome shotgun (WGS) entry which is preliminary data.</text>
</comment>
<dbReference type="PANTHER" id="PTHR21666">
    <property type="entry name" value="PEPTIDASE-RELATED"/>
    <property type="match status" value="1"/>
</dbReference>
<dbReference type="PANTHER" id="PTHR21666:SF270">
    <property type="entry name" value="MUREIN HYDROLASE ACTIVATOR ENVC"/>
    <property type="match status" value="1"/>
</dbReference>
<feature type="region of interest" description="Disordered" evidence="1">
    <location>
        <begin position="20"/>
        <end position="45"/>
    </location>
</feature>
<dbReference type="AlphaFoldDB" id="A0A419SIR0"/>